<keyword evidence="8" id="KW-0472">Membrane</keyword>
<sequence length="266" mass="31339">MPEIRCSKSVPEDVGKDPTGSDVFQHPPTDKSDFVGYTFNDNNEGSNFLDDMVEPDGKIGKKKQMKIQAKAEKRQQREQEIVERREKKERDERAAEEKRKKELDEEQKEKEREEEERRKKEEQERKEYEEYLELKKAFTVDDEGHDENPNETDNESLLNAFVEYVKSAKVVYLDELASQFKLRTHDVIDRLKYLQDISVINGLFDDRGKYIYLTREEMNNVTRAIRQRGRISFSDLSKISNELINFDGKRTIDDSLLQNDSEAQQA</sequence>
<name>A0A815HDW2_9BILA</name>
<dbReference type="PANTHER" id="PTHR48176">
    <property type="entry name" value="DDRGK DOMAIN-CONTAINING PROTEIN 1"/>
    <property type="match status" value="1"/>
</dbReference>
<keyword evidence="12" id="KW-1185">Reference proteome</keyword>
<dbReference type="PANTHER" id="PTHR48176:SF1">
    <property type="entry name" value="DDRGK DOMAIN-CONTAINING PROTEIN 1"/>
    <property type="match status" value="1"/>
</dbReference>
<gene>
    <name evidence="10" type="ORF">GPM918_LOCUS30835</name>
    <name evidence="11" type="ORF">SRO942_LOCUS31465</name>
</gene>
<reference evidence="10" key="1">
    <citation type="submission" date="2021-02" db="EMBL/GenBank/DDBJ databases">
        <authorList>
            <person name="Nowell W R."/>
        </authorList>
    </citation>
    <scope>NUCLEOTIDE SEQUENCE</scope>
</reference>
<comment type="subcellular location">
    <subcellularLocation>
        <location evidence="1">Endoplasmic reticulum membrane</location>
        <topology evidence="1">Single-pass membrane protein</topology>
    </subcellularLocation>
</comment>
<protein>
    <recommendedName>
        <fullName evidence="3">DDRGK domain-containing protein 1</fullName>
    </recommendedName>
</protein>
<evidence type="ECO:0000256" key="8">
    <source>
        <dbReference type="ARBA" id="ARBA00023136"/>
    </source>
</evidence>
<keyword evidence="7" id="KW-1133">Transmembrane helix</keyword>
<accession>A0A815HDW2</accession>
<dbReference type="OrthoDB" id="2285710at2759"/>
<evidence type="ECO:0000256" key="2">
    <source>
        <dbReference type="ARBA" id="ARBA00009829"/>
    </source>
</evidence>
<organism evidence="10 12">
    <name type="scientific">Didymodactylos carnosus</name>
    <dbReference type="NCBI Taxonomy" id="1234261"/>
    <lineage>
        <taxon>Eukaryota</taxon>
        <taxon>Metazoa</taxon>
        <taxon>Spiralia</taxon>
        <taxon>Gnathifera</taxon>
        <taxon>Rotifera</taxon>
        <taxon>Eurotatoria</taxon>
        <taxon>Bdelloidea</taxon>
        <taxon>Philodinida</taxon>
        <taxon>Philodinidae</taxon>
        <taxon>Didymodactylos</taxon>
    </lineage>
</organism>
<dbReference type="SMART" id="SM01128">
    <property type="entry name" value="DDRGK"/>
    <property type="match status" value="1"/>
</dbReference>
<comment type="caution">
    <text evidence="10">The sequence shown here is derived from an EMBL/GenBank/DDBJ whole genome shotgun (WGS) entry which is preliminary data.</text>
</comment>
<dbReference type="SUPFAM" id="SSF46785">
    <property type="entry name" value="Winged helix' DNA-binding domain"/>
    <property type="match status" value="1"/>
</dbReference>
<dbReference type="Pfam" id="PF09756">
    <property type="entry name" value="DDRGK"/>
    <property type="match status" value="1"/>
</dbReference>
<keyword evidence="6" id="KW-0256">Endoplasmic reticulum</keyword>
<dbReference type="Gene3D" id="1.10.10.10">
    <property type="entry name" value="Winged helix-like DNA-binding domain superfamily/Winged helix DNA-binding domain"/>
    <property type="match status" value="1"/>
</dbReference>
<proteinExistence type="inferred from homology"/>
<dbReference type="EMBL" id="CAJOBC010063625">
    <property type="protein sequence ID" value="CAF4218352.1"/>
    <property type="molecule type" value="Genomic_DNA"/>
</dbReference>
<comment type="similarity">
    <text evidence="2">Belongs to the DDRGK1 family.</text>
</comment>
<keyword evidence="4" id="KW-0812">Transmembrane</keyword>
<evidence type="ECO:0000256" key="3">
    <source>
        <dbReference type="ARBA" id="ARBA00018218"/>
    </source>
</evidence>
<dbReference type="InterPro" id="IPR019153">
    <property type="entry name" value="DDRGK_dom-contain"/>
</dbReference>
<evidence type="ECO:0000256" key="6">
    <source>
        <dbReference type="ARBA" id="ARBA00022824"/>
    </source>
</evidence>
<dbReference type="Proteomes" id="UP000681722">
    <property type="component" value="Unassembled WGS sequence"/>
</dbReference>
<dbReference type="GO" id="GO:0044389">
    <property type="term" value="F:ubiquitin-like protein ligase binding"/>
    <property type="evidence" value="ECO:0007669"/>
    <property type="project" value="TreeGrafter"/>
</dbReference>
<evidence type="ECO:0000313" key="12">
    <source>
        <dbReference type="Proteomes" id="UP000663829"/>
    </source>
</evidence>
<dbReference type="AlphaFoldDB" id="A0A815HDW2"/>
<evidence type="ECO:0000313" key="11">
    <source>
        <dbReference type="EMBL" id="CAF4218352.1"/>
    </source>
</evidence>
<dbReference type="InterPro" id="IPR036390">
    <property type="entry name" value="WH_DNA-bd_sf"/>
</dbReference>
<keyword evidence="5" id="KW-0833">Ubl conjugation pathway</keyword>
<evidence type="ECO:0000256" key="1">
    <source>
        <dbReference type="ARBA" id="ARBA00004389"/>
    </source>
</evidence>
<feature type="region of interest" description="Disordered" evidence="9">
    <location>
        <begin position="1"/>
        <end position="126"/>
    </location>
</feature>
<evidence type="ECO:0000313" key="10">
    <source>
        <dbReference type="EMBL" id="CAF1349530.1"/>
    </source>
</evidence>
<dbReference type="InterPro" id="IPR050899">
    <property type="entry name" value="DDRGK_domain-containing"/>
</dbReference>
<dbReference type="FunFam" id="1.10.10.10:FF:000143">
    <property type="entry name" value="DDRGK domain-containing protein 1"/>
    <property type="match status" value="1"/>
</dbReference>
<evidence type="ECO:0000256" key="9">
    <source>
        <dbReference type="SAM" id="MobiDB-lite"/>
    </source>
</evidence>
<evidence type="ECO:0000256" key="5">
    <source>
        <dbReference type="ARBA" id="ARBA00022786"/>
    </source>
</evidence>
<evidence type="ECO:0000256" key="4">
    <source>
        <dbReference type="ARBA" id="ARBA00022692"/>
    </source>
</evidence>
<dbReference type="GO" id="GO:0005789">
    <property type="term" value="C:endoplasmic reticulum membrane"/>
    <property type="evidence" value="ECO:0007669"/>
    <property type="project" value="UniProtKB-SubCell"/>
</dbReference>
<dbReference type="Proteomes" id="UP000663829">
    <property type="component" value="Unassembled WGS sequence"/>
</dbReference>
<evidence type="ECO:0000256" key="7">
    <source>
        <dbReference type="ARBA" id="ARBA00022989"/>
    </source>
</evidence>
<feature type="compositionally biased region" description="Basic and acidic residues" evidence="9">
    <location>
        <begin position="69"/>
        <end position="126"/>
    </location>
</feature>
<dbReference type="EMBL" id="CAJNOQ010014837">
    <property type="protein sequence ID" value="CAF1349530.1"/>
    <property type="molecule type" value="Genomic_DNA"/>
</dbReference>
<dbReference type="InterPro" id="IPR036388">
    <property type="entry name" value="WH-like_DNA-bd_sf"/>
</dbReference>